<feature type="compositionally biased region" description="Low complexity" evidence="6">
    <location>
        <begin position="218"/>
        <end position="249"/>
    </location>
</feature>
<dbReference type="Proteomes" id="UP000308652">
    <property type="component" value="Unassembled WGS sequence"/>
</dbReference>
<keyword evidence="3 5" id="KW-0863">Zinc-finger</keyword>
<reference evidence="8 9" key="1">
    <citation type="journal article" date="2019" name="Nat. Ecol. Evol.">
        <title>Megaphylogeny resolves global patterns of mushroom evolution.</title>
        <authorList>
            <person name="Varga T."/>
            <person name="Krizsan K."/>
            <person name="Foldi C."/>
            <person name="Dima B."/>
            <person name="Sanchez-Garcia M."/>
            <person name="Sanchez-Ramirez S."/>
            <person name="Szollosi G.J."/>
            <person name="Szarkandi J.G."/>
            <person name="Papp V."/>
            <person name="Albert L."/>
            <person name="Andreopoulos W."/>
            <person name="Angelini C."/>
            <person name="Antonin V."/>
            <person name="Barry K.W."/>
            <person name="Bougher N.L."/>
            <person name="Buchanan P."/>
            <person name="Buyck B."/>
            <person name="Bense V."/>
            <person name="Catcheside P."/>
            <person name="Chovatia M."/>
            <person name="Cooper J."/>
            <person name="Damon W."/>
            <person name="Desjardin D."/>
            <person name="Finy P."/>
            <person name="Geml J."/>
            <person name="Haridas S."/>
            <person name="Hughes K."/>
            <person name="Justo A."/>
            <person name="Karasinski D."/>
            <person name="Kautmanova I."/>
            <person name="Kiss B."/>
            <person name="Kocsube S."/>
            <person name="Kotiranta H."/>
            <person name="LaButti K.M."/>
            <person name="Lechner B.E."/>
            <person name="Liimatainen K."/>
            <person name="Lipzen A."/>
            <person name="Lukacs Z."/>
            <person name="Mihaltcheva S."/>
            <person name="Morgado L.N."/>
            <person name="Niskanen T."/>
            <person name="Noordeloos M.E."/>
            <person name="Ohm R.A."/>
            <person name="Ortiz-Santana B."/>
            <person name="Ovrebo C."/>
            <person name="Racz N."/>
            <person name="Riley R."/>
            <person name="Savchenko A."/>
            <person name="Shiryaev A."/>
            <person name="Soop K."/>
            <person name="Spirin V."/>
            <person name="Szebenyi C."/>
            <person name="Tomsovsky M."/>
            <person name="Tulloss R.E."/>
            <person name="Uehling J."/>
            <person name="Grigoriev I.V."/>
            <person name="Vagvolgyi C."/>
            <person name="Papp T."/>
            <person name="Martin F.M."/>
            <person name="Miettinen O."/>
            <person name="Hibbett D.S."/>
            <person name="Nagy L.G."/>
        </authorList>
    </citation>
    <scope>NUCLEOTIDE SEQUENCE [LARGE SCALE GENOMIC DNA]</scope>
    <source>
        <strain evidence="8 9">CBS 166.37</strain>
    </source>
</reference>
<evidence type="ECO:0000259" key="7">
    <source>
        <dbReference type="PROSITE" id="PS50157"/>
    </source>
</evidence>
<dbReference type="PROSITE" id="PS00028">
    <property type="entry name" value="ZINC_FINGER_C2H2_1"/>
    <property type="match status" value="2"/>
</dbReference>
<dbReference type="PANTHER" id="PTHR14003:SF20">
    <property type="entry name" value="FINGER DOMAIN PROTEIN, PUTATIVE (AFU_ORTHOLOGUE AFUA_4G10380)-RELATED"/>
    <property type="match status" value="1"/>
</dbReference>
<dbReference type="SUPFAM" id="SSF57667">
    <property type="entry name" value="beta-beta-alpha zinc fingers"/>
    <property type="match status" value="1"/>
</dbReference>
<feature type="region of interest" description="Disordered" evidence="6">
    <location>
        <begin position="68"/>
        <end position="120"/>
    </location>
</feature>
<name>A0A5C3MKH8_9AGAR</name>
<keyword evidence="4" id="KW-0862">Zinc</keyword>
<dbReference type="GO" id="GO:0000978">
    <property type="term" value="F:RNA polymerase II cis-regulatory region sequence-specific DNA binding"/>
    <property type="evidence" value="ECO:0007669"/>
    <property type="project" value="TreeGrafter"/>
</dbReference>
<feature type="domain" description="C2H2-type" evidence="7">
    <location>
        <begin position="125"/>
        <end position="152"/>
    </location>
</feature>
<dbReference type="GO" id="GO:0000785">
    <property type="term" value="C:chromatin"/>
    <property type="evidence" value="ECO:0007669"/>
    <property type="project" value="TreeGrafter"/>
</dbReference>
<feature type="compositionally biased region" description="Basic and acidic residues" evidence="6">
    <location>
        <begin position="254"/>
        <end position="270"/>
    </location>
</feature>
<evidence type="ECO:0000313" key="8">
    <source>
        <dbReference type="EMBL" id="TFK44418.1"/>
    </source>
</evidence>
<evidence type="ECO:0000313" key="9">
    <source>
        <dbReference type="Proteomes" id="UP000308652"/>
    </source>
</evidence>
<dbReference type="AlphaFoldDB" id="A0A5C3MKH8"/>
<sequence>MTLAGVDLVPEHGHPPRSRLYSNLHSTHYLHSTPTSSVFYNSTLESHAASDPSPPLHRYPSQLYTEQISQHGTSPRPQPISTSTYPVQNIHDDERTPIARYRTSDSFSSESSYPGSEGSGNMAKYECSYCGKGFNRPSSLKIHLNSHTGEKPFICPVESCGRSFSVLSNMRRHARVHTQNSVKGKESDDEIGGNAIGSKPDSSYGVYRQSPTSNLLPTGSSTSRRLNRRSSTASISSNSSRRSRSVSSSINGTHSDHDEPPEKRTRLYPK</sequence>
<accession>A0A5C3MKH8</accession>
<organism evidence="8 9">
    <name type="scientific">Crucibulum laeve</name>
    <dbReference type="NCBI Taxonomy" id="68775"/>
    <lineage>
        <taxon>Eukaryota</taxon>
        <taxon>Fungi</taxon>
        <taxon>Dikarya</taxon>
        <taxon>Basidiomycota</taxon>
        <taxon>Agaricomycotina</taxon>
        <taxon>Agaricomycetes</taxon>
        <taxon>Agaricomycetidae</taxon>
        <taxon>Agaricales</taxon>
        <taxon>Agaricineae</taxon>
        <taxon>Nidulariaceae</taxon>
        <taxon>Crucibulum</taxon>
    </lineage>
</organism>
<keyword evidence="1" id="KW-0479">Metal-binding</keyword>
<dbReference type="GO" id="GO:0000981">
    <property type="term" value="F:DNA-binding transcription factor activity, RNA polymerase II-specific"/>
    <property type="evidence" value="ECO:0007669"/>
    <property type="project" value="TreeGrafter"/>
</dbReference>
<evidence type="ECO:0000256" key="4">
    <source>
        <dbReference type="ARBA" id="ARBA00022833"/>
    </source>
</evidence>
<proteinExistence type="predicted"/>
<dbReference type="FunFam" id="3.30.160.60:FF:002343">
    <property type="entry name" value="Zinc finger protein 33A"/>
    <property type="match status" value="1"/>
</dbReference>
<gene>
    <name evidence="8" type="ORF">BDQ12DRAFT_672961</name>
</gene>
<evidence type="ECO:0000256" key="5">
    <source>
        <dbReference type="PROSITE-ProRule" id="PRU00042"/>
    </source>
</evidence>
<dbReference type="FunFam" id="3.30.160.60:FF:000478">
    <property type="entry name" value="Zinc finger protein 133"/>
    <property type="match status" value="1"/>
</dbReference>
<dbReference type="Gene3D" id="3.30.160.60">
    <property type="entry name" value="Classic Zinc Finger"/>
    <property type="match status" value="2"/>
</dbReference>
<protein>
    <recommendedName>
        <fullName evidence="7">C2H2-type domain-containing protein</fullName>
    </recommendedName>
</protein>
<feature type="region of interest" description="Disordered" evidence="6">
    <location>
        <begin position="175"/>
        <end position="270"/>
    </location>
</feature>
<feature type="compositionally biased region" description="Low complexity" evidence="6">
    <location>
        <begin position="104"/>
        <end position="120"/>
    </location>
</feature>
<keyword evidence="9" id="KW-1185">Reference proteome</keyword>
<dbReference type="InterPro" id="IPR013087">
    <property type="entry name" value="Znf_C2H2_type"/>
</dbReference>
<feature type="compositionally biased region" description="Polar residues" evidence="6">
    <location>
        <begin position="68"/>
        <end position="87"/>
    </location>
</feature>
<evidence type="ECO:0000256" key="1">
    <source>
        <dbReference type="ARBA" id="ARBA00022723"/>
    </source>
</evidence>
<dbReference type="STRING" id="68775.A0A5C3MKH8"/>
<dbReference type="EMBL" id="ML213590">
    <property type="protein sequence ID" value="TFK44418.1"/>
    <property type="molecule type" value="Genomic_DNA"/>
</dbReference>
<dbReference type="GO" id="GO:0031519">
    <property type="term" value="C:PcG protein complex"/>
    <property type="evidence" value="ECO:0007669"/>
    <property type="project" value="TreeGrafter"/>
</dbReference>
<dbReference type="GO" id="GO:0008270">
    <property type="term" value="F:zinc ion binding"/>
    <property type="evidence" value="ECO:0007669"/>
    <property type="project" value="UniProtKB-KW"/>
</dbReference>
<evidence type="ECO:0000256" key="2">
    <source>
        <dbReference type="ARBA" id="ARBA00022737"/>
    </source>
</evidence>
<dbReference type="InterPro" id="IPR036236">
    <property type="entry name" value="Znf_C2H2_sf"/>
</dbReference>
<dbReference type="Pfam" id="PF00096">
    <property type="entry name" value="zf-C2H2"/>
    <property type="match status" value="2"/>
</dbReference>
<evidence type="ECO:0000256" key="6">
    <source>
        <dbReference type="SAM" id="MobiDB-lite"/>
    </source>
</evidence>
<keyword evidence="2" id="KW-0677">Repeat</keyword>
<feature type="domain" description="C2H2-type" evidence="7">
    <location>
        <begin position="153"/>
        <end position="182"/>
    </location>
</feature>
<dbReference type="GO" id="GO:0005667">
    <property type="term" value="C:transcription regulator complex"/>
    <property type="evidence" value="ECO:0007669"/>
    <property type="project" value="TreeGrafter"/>
</dbReference>
<dbReference type="SMART" id="SM00355">
    <property type="entry name" value="ZnF_C2H2"/>
    <property type="match status" value="2"/>
</dbReference>
<dbReference type="OrthoDB" id="6077919at2759"/>
<dbReference type="PROSITE" id="PS50157">
    <property type="entry name" value="ZINC_FINGER_C2H2_2"/>
    <property type="match status" value="2"/>
</dbReference>
<evidence type="ECO:0000256" key="3">
    <source>
        <dbReference type="ARBA" id="ARBA00022771"/>
    </source>
</evidence>
<dbReference type="PANTHER" id="PTHR14003">
    <property type="entry name" value="TRANSCRIPTIONAL REPRESSOR PROTEIN YY"/>
    <property type="match status" value="1"/>
</dbReference>